<gene>
    <name evidence="1" type="ORF">Pan44_35330</name>
</gene>
<proteinExistence type="predicted"/>
<reference evidence="1 2" key="1">
    <citation type="submission" date="2019-02" db="EMBL/GenBank/DDBJ databases">
        <title>Deep-cultivation of Planctomycetes and their phenomic and genomic characterization uncovers novel biology.</title>
        <authorList>
            <person name="Wiegand S."/>
            <person name="Jogler M."/>
            <person name="Boedeker C."/>
            <person name="Pinto D."/>
            <person name="Vollmers J."/>
            <person name="Rivas-Marin E."/>
            <person name="Kohn T."/>
            <person name="Peeters S.H."/>
            <person name="Heuer A."/>
            <person name="Rast P."/>
            <person name="Oberbeckmann S."/>
            <person name="Bunk B."/>
            <person name="Jeske O."/>
            <person name="Meyerdierks A."/>
            <person name="Storesund J.E."/>
            <person name="Kallscheuer N."/>
            <person name="Luecker S."/>
            <person name="Lage O.M."/>
            <person name="Pohl T."/>
            <person name="Merkel B.J."/>
            <person name="Hornburger P."/>
            <person name="Mueller R.-W."/>
            <person name="Bruemmer F."/>
            <person name="Labrenz M."/>
            <person name="Spormann A.M."/>
            <person name="Op den Camp H."/>
            <person name="Overmann J."/>
            <person name="Amann R."/>
            <person name="Jetten M.S.M."/>
            <person name="Mascher T."/>
            <person name="Medema M.H."/>
            <person name="Devos D.P."/>
            <person name="Kaster A.-K."/>
            <person name="Ovreas L."/>
            <person name="Rohde M."/>
            <person name="Galperin M.Y."/>
            <person name="Jogler C."/>
        </authorList>
    </citation>
    <scope>NUCLEOTIDE SEQUENCE [LARGE SCALE GENOMIC DNA]</scope>
    <source>
        <strain evidence="1 2">Pan44</strain>
    </source>
</reference>
<dbReference type="InParanoid" id="A0A517SH82"/>
<protein>
    <submittedName>
        <fullName evidence="1">Uncharacterized protein</fullName>
    </submittedName>
</protein>
<dbReference type="EMBL" id="CP036271">
    <property type="protein sequence ID" value="QDT55489.1"/>
    <property type="molecule type" value="Genomic_DNA"/>
</dbReference>
<accession>A0A517SH82</accession>
<dbReference type="Proteomes" id="UP000315700">
    <property type="component" value="Chromosome"/>
</dbReference>
<name>A0A517SH82_9PLAN</name>
<dbReference type="AlphaFoldDB" id="A0A517SH82"/>
<evidence type="ECO:0000313" key="1">
    <source>
        <dbReference type="EMBL" id="QDT55489.1"/>
    </source>
</evidence>
<evidence type="ECO:0000313" key="2">
    <source>
        <dbReference type="Proteomes" id="UP000315700"/>
    </source>
</evidence>
<organism evidence="1 2">
    <name type="scientific">Caulifigura coniformis</name>
    <dbReference type="NCBI Taxonomy" id="2527983"/>
    <lineage>
        <taxon>Bacteria</taxon>
        <taxon>Pseudomonadati</taxon>
        <taxon>Planctomycetota</taxon>
        <taxon>Planctomycetia</taxon>
        <taxon>Planctomycetales</taxon>
        <taxon>Planctomycetaceae</taxon>
        <taxon>Caulifigura</taxon>
    </lineage>
</organism>
<keyword evidence="2" id="KW-1185">Reference proteome</keyword>
<dbReference type="RefSeq" id="WP_145031335.1">
    <property type="nucleotide sequence ID" value="NZ_CP036271.1"/>
</dbReference>
<sequence length="80" mass="8594">MLEDLTTFLTYCEAGTTAAAPFADKFLRAFGRFSDDAAQQSVLDMLAGQSLLSADRRTVFRKIGPLGPNGVHPTLGVAQF</sequence>
<dbReference type="KEGG" id="ccos:Pan44_35330"/>